<sequence length="178" mass="20555">MTYEEITNYITPYCVEQTFQSYGVKYVYEFEADDREAGLMSGVISPLAEPNCDDSENRFLHTGFSLTRAVQACVAKEVIADDFVIHQVGAFSRRTLMKMLHNHYDFTTPKGELARRDGKDLPLQPIKLSKGWAIGTKADDGFNFYSRESIERFQSWLDAWNALDTREWTQRQYGQKPN</sequence>
<accession>A0A9X3CTD7</accession>
<reference evidence="1" key="1">
    <citation type="submission" date="2022-02" db="EMBL/GenBank/DDBJ databases">
        <title>Vibrio sp. nov, a new bacterium isolated from seawater.</title>
        <authorList>
            <person name="Yuan Y."/>
        </authorList>
    </citation>
    <scope>NUCLEOTIDE SEQUENCE</scope>
    <source>
        <strain evidence="1">ZSDZ65</strain>
    </source>
</reference>
<keyword evidence="2" id="KW-1185">Reference proteome</keyword>
<evidence type="ECO:0000313" key="1">
    <source>
        <dbReference type="EMBL" id="MCW8349317.1"/>
    </source>
</evidence>
<dbReference type="RefSeq" id="WP_265678068.1">
    <property type="nucleotide sequence ID" value="NZ_JAKRRY010000102.1"/>
</dbReference>
<name>A0A9X3CTD7_9VIBR</name>
<proteinExistence type="predicted"/>
<gene>
    <name evidence="1" type="ORF">MD535_25405</name>
</gene>
<comment type="caution">
    <text evidence="1">The sequence shown here is derived from an EMBL/GenBank/DDBJ whole genome shotgun (WGS) entry which is preliminary data.</text>
</comment>
<organism evidence="1 2">
    <name type="scientific">Vibrio qingdaonensis</name>
    <dbReference type="NCBI Taxonomy" id="2829491"/>
    <lineage>
        <taxon>Bacteria</taxon>
        <taxon>Pseudomonadati</taxon>
        <taxon>Pseudomonadota</taxon>
        <taxon>Gammaproteobacteria</taxon>
        <taxon>Vibrionales</taxon>
        <taxon>Vibrionaceae</taxon>
        <taxon>Vibrio</taxon>
    </lineage>
</organism>
<dbReference type="EMBL" id="JAKRRY010000102">
    <property type="protein sequence ID" value="MCW8349317.1"/>
    <property type="molecule type" value="Genomic_DNA"/>
</dbReference>
<evidence type="ECO:0000313" key="2">
    <source>
        <dbReference type="Proteomes" id="UP001155587"/>
    </source>
</evidence>
<dbReference type="AlphaFoldDB" id="A0A9X3CTD7"/>
<dbReference type="Proteomes" id="UP001155587">
    <property type="component" value="Unassembled WGS sequence"/>
</dbReference>
<protein>
    <submittedName>
        <fullName evidence="1">Uncharacterized protein</fullName>
    </submittedName>
</protein>